<dbReference type="GO" id="GO:0005634">
    <property type="term" value="C:nucleus"/>
    <property type="evidence" value="ECO:0007669"/>
    <property type="project" value="TreeGrafter"/>
</dbReference>
<dbReference type="PANTHER" id="PTHR11139">
    <property type="entry name" value="ATAXIA TELANGIECTASIA MUTATED ATM -RELATED"/>
    <property type="match status" value="1"/>
</dbReference>
<sequence>MRKRMEGTGQIIIDREGEQSANPLFVLGNTRALDVMQSIQRKLTGTETGRPMDVSKQVDHLLRDATSNQNLCQMYIGWWVFSDNEGPSL</sequence>
<protein>
    <recommendedName>
        <fullName evidence="1">FATC domain-containing protein</fullName>
    </recommendedName>
</protein>
<dbReference type="Pfam" id="PF02260">
    <property type="entry name" value="FATC"/>
    <property type="match status" value="1"/>
</dbReference>
<gene>
    <name evidence="2" type="ORF">PXEA_LOCUS1403</name>
</gene>
<evidence type="ECO:0000313" key="2">
    <source>
        <dbReference type="EMBL" id="VEL07963.1"/>
    </source>
</evidence>
<proteinExistence type="predicted"/>
<organism evidence="2 3">
    <name type="scientific">Protopolystoma xenopodis</name>
    <dbReference type="NCBI Taxonomy" id="117903"/>
    <lineage>
        <taxon>Eukaryota</taxon>
        <taxon>Metazoa</taxon>
        <taxon>Spiralia</taxon>
        <taxon>Lophotrochozoa</taxon>
        <taxon>Platyhelminthes</taxon>
        <taxon>Monogenea</taxon>
        <taxon>Polyopisthocotylea</taxon>
        <taxon>Polystomatidea</taxon>
        <taxon>Polystomatidae</taxon>
        <taxon>Protopolystoma</taxon>
    </lineage>
</organism>
<reference evidence="2" key="1">
    <citation type="submission" date="2018-11" db="EMBL/GenBank/DDBJ databases">
        <authorList>
            <consortium name="Pathogen Informatics"/>
        </authorList>
    </citation>
    <scope>NUCLEOTIDE SEQUENCE</scope>
</reference>
<dbReference type="InterPro" id="IPR050517">
    <property type="entry name" value="DDR_Repair_Kinase"/>
</dbReference>
<feature type="domain" description="FATC" evidence="1">
    <location>
        <begin position="50"/>
        <end position="80"/>
    </location>
</feature>
<name>A0A3S5FBS2_9PLAT</name>
<dbReference type="AlphaFoldDB" id="A0A3S5FBS2"/>
<accession>A0A3S5FBS2</accession>
<dbReference type="EMBL" id="CAAALY010002849">
    <property type="protein sequence ID" value="VEL07963.1"/>
    <property type="molecule type" value="Genomic_DNA"/>
</dbReference>
<dbReference type="OrthoDB" id="2250022at2759"/>
<dbReference type="InterPro" id="IPR003152">
    <property type="entry name" value="FATC_dom"/>
</dbReference>
<dbReference type="GO" id="GO:0004674">
    <property type="term" value="F:protein serine/threonine kinase activity"/>
    <property type="evidence" value="ECO:0007669"/>
    <property type="project" value="TreeGrafter"/>
</dbReference>
<evidence type="ECO:0000259" key="1">
    <source>
        <dbReference type="PROSITE" id="PS51190"/>
    </source>
</evidence>
<dbReference type="SMART" id="SM01343">
    <property type="entry name" value="FATC"/>
    <property type="match status" value="1"/>
</dbReference>
<dbReference type="Proteomes" id="UP000784294">
    <property type="component" value="Unassembled WGS sequence"/>
</dbReference>
<comment type="caution">
    <text evidence="2">The sequence shown here is derived from an EMBL/GenBank/DDBJ whole genome shotgun (WGS) entry which is preliminary data.</text>
</comment>
<dbReference type="PROSITE" id="PS51190">
    <property type="entry name" value="FATC"/>
    <property type="match status" value="1"/>
</dbReference>
<evidence type="ECO:0000313" key="3">
    <source>
        <dbReference type="Proteomes" id="UP000784294"/>
    </source>
</evidence>
<keyword evidence="3" id="KW-1185">Reference proteome</keyword>